<name>A0A087H1H9_ARAAL</name>
<keyword evidence="1" id="KW-0732">Signal</keyword>
<dbReference type="InterPro" id="IPR051057">
    <property type="entry name" value="PI-PLC_domain"/>
</dbReference>
<dbReference type="Pfam" id="PF26178">
    <property type="entry name" value="PI-PLC_cat"/>
    <property type="match status" value="1"/>
</dbReference>
<dbReference type="AlphaFoldDB" id="A0A087H1H9"/>
<dbReference type="PANTHER" id="PTHR13593:SF134">
    <property type="entry name" value="F14J22.5 PROTEIN"/>
    <property type="match status" value="1"/>
</dbReference>
<organism evidence="2 3">
    <name type="scientific">Arabis alpina</name>
    <name type="common">Alpine rock-cress</name>
    <dbReference type="NCBI Taxonomy" id="50452"/>
    <lineage>
        <taxon>Eukaryota</taxon>
        <taxon>Viridiplantae</taxon>
        <taxon>Streptophyta</taxon>
        <taxon>Embryophyta</taxon>
        <taxon>Tracheophyta</taxon>
        <taxon>Spermatophyta</taxon>
        <taxon>Magnoliopsida</taxon>
        <taxon>eudicotyledons</taxon>
        <taxon>Gunneridae</taxon>
        <taxon>Pentapetalae</taxon>
        <taxon>rosids</taxon>
        <taxon>malvids</taxon>
        <taxon>Brassicales</taxon>
        <taxon>Brassicaceae</taxon>
        <taxon>Arabideae</taxon>
        <taxon>Arabis</taxon>
    </lineage>
</organism>
<feature type="signal peptide" evidence="1">
    <location>
        <begin position="1"/>
        <end position="20"/>
    </location>
</feature>
<reference evidence="3" key="1">
    <citation type="journal article" date="2015" name="Nat. Plants">
        <title>Genome expansion of Arabis alpina linked with retrotransposition and reduced symmetric DNA methylation.</title>
        <authorList>
            <person name="Willing E.M."/>
            <person name="Rawat V."/>
            <person name="Mandakova T."/>
            <person name="Maumus F."/>
            <person name="James G.V."/>
            <person name="Nordstroem K.J."/>
            <person name="Becker C."/>
            <person name="Warthmann N."/>
            <person name="Chica C."/>
            <person name="Szarzynska B."/>
            <person name="Zytnicki M."/>
            <person name="Albani M.C."/>
            <person name="Kiefer C."/>
            <person name="Bergonzi S."/>
            <person name="Castaings L."/>
            <person name="Mateos J.L."/>
            <person name="Berns M.C."/>
            <person name="Bujdoso N."/>
            <person name="Piofczyk T."/>
            <person name="de Lorenzo L."/>
            <person name="Barrero-Sicilia C."/>
            <person name="Mateos I."/>
            <person name="Piednoel M."/>
            <person name="Hagmann J."/>
            <person name="Chen-Min-Tao R."/>
            <person name="Iglesias-Fernandez R."/>
            <person name="Schuster S.C."/>
            <person name="Alonso-Blanco C."/>
            <person name="Roudier F."/>
            <person name="Carbonero P."/>
            <person name="Paz-Ares J."/>
            <person name="Davis S.J."/>
            <person name="Pecinka A."/>
            <person name="Quesneville H."/>
            <person name="Colot V."/>
            <person name="Lysak M.A."/>
            <person name="Weigel D."/>
            <person name="Coupland G."/>
            <person name="Schneeberger K."/>
        </authorList>
    </citation>
    <scope>NUCLEOTIDE SEQUENCE [LARGE SCALE GENOMIC DNA]</scope>
    <source>
        <strain evidence="3">cv. Pajares</strain>
    </source>
</reference>
<sequence>MFQRLLLFLLTLLLIQSSFHFEISSALKEGQTCIVNKNCDTGLHCETCLANSNLRPRCSRTQPINPISKVKGLPFNKYSWLTTHNSFARLGEVSRTGSVVLAPTNQQDSITSQLNNGVRGFMLDMYDFENDVWLCHSFGGTCYNVTAFRPAIDVLREIQVFLENNNEEVVTIIIEDYVKSPKGLTKVFNAAGLQKFMFPVTRMPNNGGDWPTLDDMVRQNQRLLVFTSDRGKEASEGIAYQWKYTVENQYGNGGLKAGVCPNRDESAPMSDKSKSLVVVNHFPDAPDLVIACKQNSASLLESIKTCYQAAGQRWPNYIAVDFYKRSDGGGAPQAVDVTNGNLICGCDNFAACKADRSCG</sequence>
<dbReference type="Proteomes" id="UP000029120">
    <property type="component" value="Chromosome 4"/>
</dbReference>
<dbReference type="OrthoDB" id="7984201at2759"/>
<evidence type="ECO:0008006" key="4">
    <source>
        <dbReference type="Google" id="ProtNLM"/>
    </source>
</evidence>
<dbReference type="EMBL" id="CM002872">
    <property type="protein sequence ID" value="KFK35981.1"/>
    <property type="molecule type" value="Genomic_DNA"/>
</dbReference>
<dbReference type="InterPro" id="IPR017946">
    <property type="entry name" value="PLC-like_Pdiesterase_TIM-brl"/>
</dbReference>
<dbReference type="PROSITE" id="PS50007">
    <property type="entry name" value="PIPLC_X_DOMAIN"/>
    <property type="match status" value="1"/>
</dbReference>
<evidence type="ECO:0000313" key="2">
    <source>
        <dbReference type="EMBL" id="KFK35981.1"/>
    </source>
</evidence>
<dbReference type="Gene3D" id="3.20.20.190">
    <property type="entry name" value="Phosphatidylinositol (PI) phosphodiesterase"/>
    <property type="match status" value="1"/>
</dbReference>
<keyword evidence="3" id="KW-1185">Reference proteome</keyword>
<feature type="chain" id="PRO_5001822850" description="Phosphatidylinositol-specific phospholipase C X domain-containing protein" evidence="1">
    <location>
        <begin position="21"/>
        <end position="359"/>
    </location>
</feature>
<dbReference type="GO" id="GO:0008081">
    <property type="term" value="F:phosphoric diester hydrolase activity"/>
    <property type="evidence" value="ECO:0007669"/>
    <property type="project" value="InterPro"/>
</dbReference>
<evidence type="ECO:0000313" key="3">
    <source>
        <dbReference type="Proteomes" id="UP000029120"/>
    </source>
</evidence>
<evidence type="ECO:0000256" key="1">
    <source>
        <dbReference type="SAM" id="SignalP"/>
    </source>
</evidence>
<dbReference type="CDD" id="cd08588">
    <property type="entry name" value="PI-PLCc_At5g67130_like"/>
    <property type="match status" value="1"/>
</dbReference>
<dbReference type="eggNOG" id="ENOG502RY8M">
    <property type="taxonomic scope" value="Eukaryota"/>
</dbReference>
<dbReference type="OMA" id="PMSTKTR"/>
<dbReference type="GO" id="GO:0006629">
    <property type="term" value="P:lipid metabolic process"/>
    <property type="evidence" value="ECO:0007669"/>
    <property type="project" value="InterPro"/>
</dbReference>
<dbReference type="SUPFAM" id="SSF51695">
    <property type="entry name" value="PLC-like phosphodiesterases"/>
    <property type="match status" value="1"/>
</dbReference>
<accession>A0A087H1H9</accession>
<proteinExistence type="predicted"/>
<dbReference type="PANTHER" id="PTHR13593">
    <property type="match status" value="1"/>
</dbReference>
<dbReference type="Gramene" id="KFK35981">
    <property type="protein sequence ID" value="KFK35981"/>
    <property type="gene ID" value="AALP_AA4G062800"/>
</dbReference>
<protein>
    <recommendedName>
        <fullName evidence="4">Phosphatidylinositol-specific phospholipase C X domain-containing protein</fullName>
    </recommendedName>
</protein>
<gene>
    <name evidence="2" type="ordered locus">AALP_Aa4g062800</name>
</gene>